<gene>
    <name evidence="1" type="ORF">F7D95_04930</name>
</gene>
<sequence length="335" mass="36433">MKVIHFFAITAMAAAMFTSCSNDGDLAQSNYPSDNIIRVTTDLNNAKTRADENSGSLMEKDFLMTIVNKNSESSLAATYTYVNKRFSKTSGTWSCGETLLWQNAITPVDIVALAPAQETIFNGVYDKSKGFQSFSYSVAADQTTADAKNDLLYCYSPDFEPGKKLVDQKLNITFNHAFCLIDIIVTLGTEFNVPSVPTTSPITEVTIGGTKIAANVNVTSTTAIATPTDKAVATDIKATQGTFTFDKDNAKKSCTARFSCIVIPQTIAANDFKITLKTANKAYEWILDKEITLKSGFSHTLKLTMGNDVVLTTKESITAKPWDNGTKPDSTLETE</sequence>
<comment type="caution">
    <text evidence="1">The sequence shown here is derived from an EMBL/GenBank/DDBJ whole genome shotgun (WGS) entry which is preliminary data.</text>
</comment>
<dbReference type="PROSITE" id="PS51257">
    <property type="entry name" value="PROKAR_LIPOPROTEIN"/>
    <property type="match status" value="1"/>
</dbReference>
<evidence type="ECO:0000313" key="2">
    <source>
        <dbReference type="Proteomes" id="UP000442105"/>
    </source>
</evidence>
<proteinExistence type="predicted"/>
<dbReference type="InterPro" id="IPR025049">
    <property type="entry name" value="Mfa-like_1"/>
</dbReference>
<organism evidence="1 2">
    <name type="scientific">Segatella copri</name>
    <dbReference type="NCBI Taxonomy" id="165179"/>
    <lineage>
        <taxon>Bacteria</taxon>
        <taxon>Pseudomonadati</taxon>
        <taxon>Bacteroidota</taxon>
        <taxon>Bacteroidia</taxon>
        <taxon>Bacteroidales</taxon>
        <taxon>Prevotellaceae</taxon>
        <taxon>Segatella</taxon>
    </lineage>
</organism>
<dbReference type="Gene3D" id="2.60.40.2620">
    <property type="entry name" value="Fimbrillin-like"/>
    <property type="match status" value="1"/>
</dbReference>
<protein>
    <submittedName>
        <fullName evidence="1">Fimbrillin family protein</fullName>
    </submittedName>
</protein>
<dbReference type="Proteomes" id="UP000442105">
    <property type="component" value="Unassembled WGS sequence"/>
</dbReference>
<reference evidence="2" key="1">
    <citation type="submission" date="2019-09" db="EMBL/GenBank/DDBJ databases">
        <title>Distinct polysaccharide growth profiles of human intestinal Prevotella copri isolates.</title>
        <authorList>
            <person name="Fehlner-Peach H."/>
            <person name="Magnabosco C."/>
            <person name="Raghavan V."/>
            <person name="Scher J.U."/>
            <person name="Tett A."/>
            <person name="Cox L.M."/>
            <person name="Gottsegen C."/>
            <person name="Watters A."/>
            <person name="Wiltshire- Gordon J.D."/>
            <person name="Segata N."/>
            <person name="Bonneau R."/>
            <person name="Littman D.R."/>
        </authorList>
    </citation>
    <scope>NUCLEOTIDE SEQUENCE [LARGE SCALE GENOMIC DNA]</scope>
    <source>
        <strain evidence="2">iAQ1179</strain>
    </source>
</reference>
<dbReference type="CDD" id="cd13120">
    <property type="entry name" value="BF2867_like_N"/>
    <property type="match status" value="1"/>
</dbReference>
<dbReference type="AlphaFoldDB" id="A0AA90UEI2"/>
<accession>A0AA90UEI2</accession>
<dbReference type="CDD" id="cd13121">
    <property type="entry name" value="BF2867_like_C"/>
    <property type="match status" value="1"/>
</dbReference>
<dbReference type="InterPro" id="IPR042278">
    <property type="entry name" value="Mfa-like_1_N"/>
</dbReference>
<dbReference type="RefSeq" id="WP_153128161.1">
    <property type="nucleotide sequence ID" value="NZ_VZCW01000119.1"/>
</dbReference>
<evidence type="ECO:0000313" key="1">
    <source>
        <dbReference type="EMBL" id="MQN12176.1"/>
    </source>
</evidence>
<dbReference type="Pfam" id="PF13149">
    <property type="entry name" value="Mfa_like_1"/>
    <property type="match status" value="1"/>
</dbReference>
<dbReference type="Gene3D" id="2.60.40.2630">
    <property type="match status" value="1"/>
</dbReference>
<name>A0AA90UEI2_9BACT</name>
<dbReference type="EMBL" id="VZCW01000119">
    <property type="protein sequence ID" value="MQN12176.1"/>
    <property type="molecule type" value="Genomic_DNA"/>
</dbReference>